<comment type="caution">
    <text evidence="1">The sequence shown here is derived from an EMBL/GenBank/DDBJ whole genome shotgun (WGS) entry which is preliminary data.</text>
</comment>
<gene>
    <name evidence="1" type="ORF">JOB18_008494</name>
</gene>
<reference evidence="1 2" key="1">
    <citation type="journal article" date="2021" name="Sci. Rep.">
        <title>Chromosome anchoring in Senegalese sole (Solea senegalensis) reveals sex-associated markers and genome rearrangements in flatfish.</title>
        <authorList>
            <person name="Guerrero-Cozar I."/>
            <person name="Gomez-Garrido J."/>
            <person name="Berbel C."/>
            <person name="Martinez-Blanch J.F."/>
            <person name="Alioto T."/>
            <person name="Claros M.G."/>
            <person name="Gagnaire P.A."/>
            <person name="Manchado M."/>
        </authorList>
    </citation>
    <scope>NUCLEOTIDE SEQUENCE [LARGE SCALE GENOMIC DNA]</scope>
    <source>
        <strain evidence="1">Sse05_10M</strain>
    </source>
</reference>
<proteinExistence type="predicted"/>
<organism evidence="1 2">
    <name type="scientific">Solea senegalensis</name>
    <name type="common">Senegalese sole</name>
    <dbReference type="NCBI Taxonomy" id="28829"/>
    <lineage>
        <taxon>Eukaryota</taxon>
        <taxon>Metazoa</taxon>
        <taxon>Chordata</taxon>
        <taxon>Craniata</taxon>
        <taxon>Vertebrata</taxon>
        <taxon>Euteleostomi</taxon>
        <taxon>Actinopterygii</taxon>
        <taxon>Neopterygii</taxon>
        <taxon>Teleostei</taxon>
        <taxon>Neoteleostei</taxon>
        <taxon>Acanthomorphata</taxon>
        <taxon>Carangaria</taxon>
        <taxon>Pleuronectiformes</taxon>
        <taxon>Pleuronectoidei</taxon>
        <taxon>Soleidae</taxon>
        <taxon>Solea</taxon>
    </lineage>
</organism>
<evidence type="ECO:0000313" key="2">
    <source>
        <dbReference type="Proteomes" id="UP000693946"/>
    </source>
</evidence>
<name>A0AAV6Q0M9_SOLSE</name>
<sequence>MIQDTVIAGGNAQTQCLKQLRETALTFNADSITRNSNSQPTNIGALGVVPVVNSSSPIVPGKHHGGYKSCIHKASQDIICRSPANALHLLPRNKNHAASLEPTAAVRAYAGKEWFISLRMDCHEAFLVPRGDTLLPLETLFTHSHLRLI</sequence>
<dbReference type="EMBL" id="JAGKHQ010000019">
    <property type="protein sequence ID" value="KAG7481938.1"/>
    <property type="molecule type" value="Genomic_DNA"/>
</dbReference>
<protein>
    <submittedName>
        <fullName evidence="1">Uncharacterized protein</fullName>
    </submittedName>
</protein>
<accession>A0AAV6Q0M9</accession>
<evidence type="ECO:0000313" key="1">
    <source>
        <dbReference type="EMBL" id="KAG7481938.1"/>
    </source>
</evidence>
<dbReference type="Proteomes" id="UP000693946">
    <property type="component" value="Linkage Group LG7"/>
</dbReference>
<dbReference type="AlphaFoldDB" id="A0AAV6Q0M9"/>
<keyword evidence="2" id="KW-1185">Reference proteome</keyword>